<evidence type="ECO:0000313" key="7">
    <source>
        <dbReference type="EMBL" id="TCK58224.1"/>
    </source>
</evidence>
<keyword evidence="1" id="KW-1003">Cell membrane</keyword>
<name>A0A4R1K2G8_9BACT</name>
<dbReference type="AlphaFoldDB" id="A0A4R1K2G8"/>
<comment type="caution">
    <text evidence="7">The sequence shown here is derived from an EMBL/GenBank/DDBJ whole genome shotgun (WGS) entry which is preliminary data.</text>
</comment>
<proteinExistence type="predicted"/>
<protein>
    <submittedName>
        <fullName evidence="7">Cell division protein FtsQ</fullName>
    </submittedName>
</protein>
<dbReference type="GO" id="GO:0090529">
    <property type="term" value="P:cell septum assembly"/>
    <property type="evidence" value="ECO:0007669"/>
    <property type="project" value="InterPro"/>
</dbReference>
<dbReference type="Proteomes" id="UP000294614">
    <property type="component" value="Unassembled WGS sequence"/>
</dbReference>
<evidence type="ECO:0000256" key="4">
    <source>
        <dbReference type="ARBA" id="ARBA00022989"/>
    </source>
</evidence>
<keyword evidence="4" id="KW-0472">Membrane</keyword>
<evidence type="ECO:0000313" key="8">
    <source>
        <dbReference type="Proteomes" id="UP000294614"/>
    </source>
</evidence>
<dbReference type="OrthoDB" id="9794989at2"/>
<dbReference type="Pfam" id="PF08478">
    <property type="entry name" value="POTRA_1"/>
    <property type="match status" value="1"/>
</dbReference>
<dbReference type="Gene3D" id="3.10.20.310">
    <property type="entry name" value="membrane protein fhac"/>
    <property type="match status" value="1"/>
</dbReference>
<evidence type="ECO:0000256" key="5">
    <source>
        <dbReference type="ARBA" id="ARBA00023306"/>
    </source>
</evidence>
<keyword evidence="4" id="KW-1133">Transmembrane helix</keyword>
<evidence type="ECO:0000256" key="2">
    <source>
        <dbReference type="ARBA" id="ARBA00022618"/>
    </source>
</evidence>
<keyword evidence="5" id="KW-0131">Cell cycle</keyword>
<dbReference type="RefSeq" id="WP_132874701.1">
    <property type="nucleotide sequence ID" value="NZ_JAJUHT010000009.1"/>
</dbReference>
<dbReference type="PANTHER" id="PTHR35851:SF1">
    <property type="entry name" value="CELL DIVISION PROTEIN FTSQ"/>
    <property type="match status" value="1"/>
</dbReference>
<evidence type="ECO:0000259" key="6">
    <source>
        <dbReference type="Pfam" id="PF08478"/>
    </source>
</evidence>
<evidence type="ECO:0000256" key="1">
    <source>
        <dbReference type="ARBA" id="ARBA00022475"/>
    </source>
</evidence>
<reference evidence="7 8" key="1">
    <citation type="submission" date="2019-03" db="EMBL/GenBank/DDBJ databases">
        <title>Genomic Encyclopedia of Type Strains, Phase IV (KMG-IV): sequencing the most valuable type-strain genomes for metagenomic binning, comparative biology and taxonomic classification.</title>
        <authorList>
            <person name="Goeker M."/>
        </authorList>
    </citation>
    <scope>NUCLEOTIDE SEQUENCE [LARGE SCALE GENOMIC DNA]</scope>
    <source>
        <strain evidence="7 8">DSM 24984</strain>
    </source>
</reference>
<dbReference type="EMBL" id="SMGG01000008">
    <property type="protein sequence ID" value="TCK58224.1"/>
    <property type="molecule type" value="Genomic_DNA"/>
</dbReference>
<dbReference type="InterPro" id="IPR026579">
    <property type="entry name" value="FtsQ"/>
</dbReference>
<organism evidence="7 8">
    <name type="scientific">Seleniivibrio woodruffii</name>
    <dbReference type="NCBI Taxonomy" id="1078050"/>
    <lineage>
        <taxon>Bacteria</taxon>
        <taxon>Pseudomonadati</taxon>
        <taxon>Deferribacterota</taxon>
        <taxon>Deferribacteres</taxon>
        <taxon>Deferribacterales</taxon>
        <taxon>Geovibrionaceae</taxon>
        <taxon>Seleniivibrio</taxon>
    </lineage>
</organism>
<accession>A0A4R1K2G8</accession>
<dbReference type="InterPro" id="IPR013685">
    <property type="entry name" value="POTRA_FtsQ_type"/>
</dbReference>
<sequence>MAGKKGIGRFILVSVLALATVGAVGMGLKKGADAFTESGYFKVKSVNVKGIIKADSKKVETMVRSMVGRSIFDVKPETVDYNGDSWVERMEIRKVFPDKLDVVVFEKRPVFKLQYTKGCFTATSTGLMIKDTCDGARIRMEQQVKEEDFKEFIKMYEQAAVLKNKDINLKQFYFTMVENGVELRASYSQADFEKMYSTYQDIIRKRYKEIEYVDMRIPDKIFVKGVM</sequence>
<dbReference type="PANTHER" id="PTHR35851">
    <property type="entry name" value="CELL DIVISION PROTEIN FTSQ"/>
    <property type="match status" value="1"/>
</dbReference>
<keyword evidence="2 7" id="KW-0132">Cell division</keyword>
<evidence type="ECO:0000256" key="3">
    <source>
        <dbReference type="ARBA" id="ARBA00022692"/>
    </source>
</evidence>
<keyword evidence="8" id="KW-1185">Reference proteome</keyword>
<gene>
    <name evidence="7" type="ORF">C8D98_2739</name>
</gene>
<feature type="domain" description="POTRA" evidence="6">
    <location>
        <begin position="41"/>
        <end position="106"/>
    </location>
</feature>
<keyword evidence="3" id="KW-0812">Transmembrane</keyword>